<keyword evidence="5 9" id="KW-0812">Transmembrane</keyword>
<dbReference type="GO" id="GO:0005304">
    <property type="term" value="F:L-valine transmembrane transporter activity"/>
    <property type="evidence" value="ECO:0007669"/>
    <property type="project" value="TreeGrafter"/>
</dbReference>
<feature type="transmembrane region" description="Helical" evidence="9">
    <location>
        <begin position="40"/>
        <end position="62"/>
    </location>
</feature>
<comment type="caution">
    <text evidence="9">Lacks conserved residue(s) required for the propagation of feature annotation.</text>
</comment>
<evidence type="ECO:0000256" key="6">
    <source>
        <dbReference type="ARBA" id="ARBA00022970"/>
    </source>
</evidence>
<comment type="function">
    <text evidence="9">Component of the transport system for branched-chain amino acids.</text>
</comment>
<proteinExistence type="inferred from homology"/>
<evidence type="ECO:0000256" key="8">
    <source>
        <dbReference type="ARBA" id="ARBA00023136"/>
    </source>
</evidence>
<keyword evidence="6 9" id="KW-0029">Amino-acid transport</keyword>
<dbReference type="AlphaFoldDB" id="A0A1G7SUP5"/>
<keyword evidence="3 9" id="KW-0813">Transport</keyword>
<feature type="transmembrane region" description="Helical" evidence="9">
    <location>
        <begin position="346"/>
        <end position="363"/>
    </location>
</feature>
<dbReference type="InterPro" id="IPR004685">
    <property type="entry name" value="Brnchd-chn_aa_trnsp_Livcs"/>
</dbReference>
<feature type="transmembrane region" description="Helical" evidence="9">
    <location>
        <begin position="232"/>
        <end position="254"/>
    </location>
</feature>
<dbReference type="GO" id="GO:0015820">
    <property type="term" value="P:L-leucine transport"/>
    <property type="evidence" value="ECO:0007669"/>
    <property type="project" value="TreeGrafter"/>
</dbReference>
<name>A0A1G7SUP5_9LACT</name>
<dbReference type="STRING" id="120956.SAMN05421791_104168"/>
<dbReference type="RefSeq" id="WP_090289839.1">
    <property type="nucleotide sequence ID" value="NZ_FNCK01000004.1"/>
</dbReference>
<feature type="transmembrane region" description="Helical" evidence="9">
    <location>
        <begin position="375"/>
        <end position="396"/>
    </location>
</feature>
<evidence type="ECO:0000256" key="4">
    <source>
        <dbReference type="ARBA" id="ARBA00022475"/>
    </source>
</evidence>
<dbReference type="Proteomes" id="UP000199708">
    <property type="component" value="Unassembled WGS sequence"/>
</dbReference>
<dbReference type="GO" id="GO:0015190">
    <property type="term" value="F:L-leucine transmembrane transporter activity"/>
    <property type="evidence" value="ECO:0007669"/>
    <property type="project" value="TreeGrafter"/>
</dbReference>
<keyword evidence="7 9" id="KW-1133">Transmembrane helix</keyword>
<organism evidence="10 11">
    <name type="scientific">Facklamia miroungae</name>
    <dbReference type="NCBI Taxonomy" id="120956"/>
    <lineage>
        <taxon>Bacteria</taxon>
        <taxon>Bacillati</taxon>
        <taxon>Bacillota</taxon>
        <taxon>Bacilli</taxon>
        <taxon>Lactobacillales</taxon>
        <taxon>Aerococcaceae</taxon>
        <taxon>Facklamia</taxon>
    </lineage>
</organism>
<sequence length="438" mass="48057">MKKKDLLAIGFMLFAMFFGAGNLIFPVALGHQAGKSLLPAIIGFIITGVGLPLLSMIVGSSLKGGYFQALKKINPAFATILLTSNYLIIGPLFAIPRTATTTYEMSVLPYITNGNGFALSLFTLVFFALVLWISLNKQSIVDSIGRWLTPILLLSLVIFLVRSYFLYRTNTPPKALMIEYQSHPLAEGFIKGYLTMDTLATLAFSIVVKSAFEAKGISDQKTLWKEGSKASLIAAGLLGVFYFGLAWVGNHIALVESLPQGQNLGTFLLQTIAHNAMGQSGVALLAIIVFLACLTTACGLVTAISQFFHDLYPKISYRNHVYLMTTVSWLIANQGLDRIIATSGPILNIIYPVTMSLIFLLILHRIQPLNKIQFLVPLLFVLLVSLLSVLVTNHVIEWGLIQQLPLIKTGFSWIPVLIVATVMSLLLMNRSQKLDFNV</sequence>
<comment type="similarity">
    <text evidence="2 9">Belongs to the branched chain amino acid transporter family.</text>
</comment>
<keyword evidence="11" id="KW-1185">Reference proteome</keyword>
<dbReference type="GO" id="GO:0015818">
    <property type="term" value="P:isoleucine transport"/>
    <property type="evidence" value="ECO:0007669"/>
    <property type="project" value="TreeGrafter"/>
</dbReference>
<dbReference type="PANTHER" id="PTHR30588">
    <property type="entry name" value="BRANCHED-CHAIN AMINO ACID TRANSPORT SYSTEM 2 CARRIER PROTEIN"/>
    <property type="match status" value="1"/>
</dbReference>
<dbReference type="GO" id="GO:0015188">
    <property type="term" value="F:L-isoleucine transmembrane transporter activity"/>
    <property type="evidence" value="ECO:0007669"/>
    <property type="project" value="TreeGrafter"/>
</dbReference>
<dbReference type="EMBL" id="FNCK01000004">
    <property type="protein sequence ID" value="SDG26787.1"/>
    <property type="molecule type" value="Genomic_DNA"/>
</dbReference>
<dbReference type="OrthoDB" id="9783920at2"/>
<evidence type="ECO:0000313" key="10">
    <source>
        <dbReference type="EMBL" id="SDG26787.1"/>
    </source>
</evidence>
<evidence type="ECO:0000256" key="2">
    <source>
        <dbReference type="ARBA" id="ARBA00008540"/>
    </source>
</evidence>
<feature type="transmembrane region" description="Helical" evidence="9">
    <location>
        <begin position="74"/>
        <end position="96"/>
    </location>
</feature>
<evidence type="ECO:0000256" key="7">
    <source>
        <dbReference type="ARBA" id="ARBA00022989"/>
    </source>
</evidence>
<protein>
    <recommendedName>
        <fullName evidence="9">Branched-chain amino acid transport system carrier protein</fullName>
    </recommendedName>
</protein>
<gene>
    <name evidence="10" type="ORF">SAMN05421791_104168</name>
</gene>
<keyword evidence="4" id="KW-1003">Cell membrane</keyword>
<reference evidence="10 11" key="1">
    <citation type="submission" date="2016-10" db="EMBL/GenBank/DDBJ databases">
        <authorList>
            <person name="de Groot N.N."/>
        </authorList>
    </citation>
    <scope>NUCLEOTIDE SEQUENCE [LARGE SCALE GENOMIC DNA]</scope>
    <source>
        <strain evidence="10 11">ATCC BAA-466</strain>
    </source>
</reference>
<feature type="transmembrane region" description="Helical" evidence="9">
    <location>
        <begin position="147"/>
        <end position="167"/>
    </location>
</feature>
<dbReference type="NCBIfam" id="TIGR00796">
    <property type="entry name" value="livcs"/>
    <property type="match status" value="1"/>
</dbReference>
<evidence type="ECO:0000256" key="3">
    <source>
        <dbReference type="ARBA" id="ARBA00022448"/>
    </source>
</evidence>
<feature type="transmembrane region" description="Helical" evidence="9">
    <location>
        <begin position="411"/>
        <end position="428"/>
    </location>
</feature>
<dbReference type="PANTHER" id="PTHR30588:SF7">
    <property type="entry name" value="BRANCHED-CHAIN AMINO ACID CARRIER PROTEIN SAOUHSC_01411-RELATED"/>
    <property type="match status" value="1"/>
</dbReference>
<comment type="subcellular location">
    <subcellularLocation>
        <location evidence="1 9">Cell membrane</location>
        <topology evidence="1 9">Multi-pass membrane protein</topology>
    </subcellularLocation>
</comment>
<evidence type="ECO:0000256" key="5">
    <source>
        <dbReference type="ARBA" id="ARBA00022692"/>
    </source>
</evidence>
<keyword evidence="8 9" id="KW-0472">Membrane</keyword>
<evidence type="ECO:0000256" key="1">
    <source>
        <dbReference type="ARBA" id="ARBA00004651"/>
    </source>
</evidence>
<feature type="transmembrane region" description="Helical" evidence="9">
    <location>
        <begin position="116"/>
        <end position="135"/>
    </location>
</feature>
<evidence type="ECO:0000256" key="9">
    <source>
        <dbReference type="RuleBase" id="RU362122"/>
    </source>
</evidence>
<feature type="transmembrane region" description="Helical" evidence="9">
    <location>
        <begin position="282"/>
        <end position="308"/>
    </location>
</feature>
<accession>A0A1G7SUP5</accession>
<dbReference type="GO" id="GO:0005886">
    <property type="term" value="C:plasma membrane"/>
    <property type="evidence" value="ECO:0007669"/>
    <property type="project" value="UniProtKB-SubCell"/>
</dbReference>
<evidence type="ECO:0000313" key="11">
    <source>
        <dbReference type="Proteomes" id="UP000199708"/>
    </source>
</evidence>
<dbReference type="Pfam" id="PF05525">
    <property type="entry name" value="Branch_AA_trans"/>
    <property type="match status" value="1"/>
</dbReference>